<dbReference type="RefSeq" id="WP_191282385.1">
    <property type="nucleotide sequence ID" value="NZ_BNAI01000001.1"/>
</dbReference>
<evidence type="ECO:0000256" key="1">
    <source>
        <dbReference type="SAM" id="MobiDB-lite"/>
    </source>
</evidence>
<name>A0A8J3GPQ8_9MICO</name>
<reference evidence="2" key="2">
    <citation type="submission" date="2020-09" db="EMBL/GenBank/DDBJ databases">
        <authorList>
            <person name="Sun Q."/>
            <person name="Zhou Y."/>
        </authorList>
    </citation>
    <scope>NUCLEOTIDE SEQUENCE</scope>
    <source>
        <strain evidence="2">CGMCC 1.16548</strain>
    </source>
</reference>
<reference evidence="2" key="1">
    <citation type="journal article" date="2014" name="Int. J. Syst. Evol. Microbiol.">
        <title>Complete genome sequence of Corynebacterium casei LMG S-19264T (=DSM 44701T), isolated from a smear-ripened cheese.</title>
        <authorList>
            <consortium name="US DOE Joint Genome Institute (JGI-PGF)"/>
            <person name="Walter F."/>
            <person name="Albersmeier A."/>
            <person name="Kalinowski J."/>
            <person name="Ruckert C."/>
        </authorList>
    </citation>
    <scope>NUCLEOTIDE SEQUENCE</scope>
    <source>
        <strain evidence="2">CGMCC 1.16548</strain>
    </source>
</reference>
<evidence type="ECO:0000313" key="2">
    <source>
        <dbReference type="EMBL" id="GHF11742.1"/>
    </source>
</evidence>
<protein>
    <submittedName>
        <fullName evidence="2">Uncharacterized protein</fullName>
    </submittedName>
</protein>
<gene>
    <name evidence="2" type="ORF">GCM10011600_11360</name>
</gene>
<dbReference type="Proteomes" id="UP000617531">
    <property type="component" value="Unassembled WGS sequence"/>
</dbReference>
<evidence type="ECO:0000313" key="3">
    <source>
        <dbReference type="Proteomes" id="UP000617531"/>
    </source>
</evidence>
<feature type="region of interest" description="Disordered" evidence="1">
    <location>
        <begin position="1"/>
        <end position="21"/>
    </location>
</feature>
<proteinExistence type="predicted"/>
<dbReference type="AlphaFoldDB" id="A0A8J3GPQ8"/>
<keyword evidence="3" id="KW-1185">Reference proteome</keyword>
<feature type="region of interest" description="Disordered" evidence="1">
    <location>
        <begin position="33"/>
        <end position="55"/>
    </location>
</feature>
<comment type="caution">
    <text evidence="2">The sequence shown here is derived from an EMBL/GenBank/DDBJ whole genome shotgun (WGS) entry which is preliminary data.</text>
</comment>
<dbReference type="EMBL" id="BNAI01000001">
    <property type="protein sequence ID" value="GHF11742.1"/>
    <property type="molecule type" value="Genomic_DNA"/>
</dbReference>
<accession>A0A8J3GPQ8</accession>
<sequence length="55" mass="6052">MSALLTPQPRRPRMPDHSGIRLPLGTLRRRFVPGVPERSAPTRRGPFGGPPLRAA</sequence>
<organism evidence="2 3">
    <name type="scientific">Pseudolysinimonas yzui</name>
    <dbReference type="NCBI Taxonomy" id="2708254"/>
    <lineage>
        <taxon>Bacteria</taxon>
        <taxon>Bacillati</taxon>
        <taxon>Actinomycetota</taxon>
        <taxon>Actinomycetes</taxon>
        <taxon>Micrococcales</taxon>
        <taxon>Microbacteriaceae</taxon>
        <taxon>Pseudolysinimonas</taxon>
    </lineage>
</organism>